<feature type="transmembrane region" description="Helical" evidence="9">
    <location>
        <begin position="40"/>
        <end position="56"/>
    </location>
</feature>
<keyword evidence="6 8" id="KW-1133">Transmembrane helix</keyword>
<dbReference type="PIRSF" id="PIRSF005353">
    <property type="entry name" value="PbuG"/>
    <property type="match status" value="1"/>
</dbReference>
<feature type="transmembrane region" description="Helical" evidence="9">
    <location>
        <begin position="364"/>
        <end position="384"/>
    </location>
</feature>
<dbReference type="PANTHER" id="PTHR43337:SF1">
    <property type="entry name" value="XANTHINE_URACIL PERMEASE C887.17-RELATED"/>
    <property type="match status" value="1"/>
</dbReference>
<keyword evidence="11" id="KW-1185">Reference proteome</keyword>
<dbReference type="InterPro" id="IPR026033">
    <property type="entry name" value="Azg-like_bact_archaea"/>
</dbReference>
<dbReference type="InterPro" id="IPR006043">
    <property type="entry name" value="NCS2"/>
</dbReference>
<keyword evidence="4 8" id="KW-1003">Cell membrane</keyword>
<keyword evidence="5 8" id="KW-0812">Transmembrane</keyword>
<organism evidence="10 11">
    <name type="scientific">Zobellella aerophila</name>
    <dbReference type="NCBI Taxonomy" id="870480"/>
    <lineage>
        <taxon>Bacteria</taxon>
        <taxon>Pseudomonadati</taxon>
        <taxon>Pseudomonadota</taxon>
        <taxon>Gammaproteobacteria</taxon>
        <taxon>Aeromonadales</taxon>
        <taxon>Aeromonadaceae</taxon>
        <taxon>Zobellella</taxon>
    </lineage>
</organism>
<evidence type="ECO:0000256" key="1">
    <source>
        <dbReference type="ARBA" id="ARBA00004651"/>
    </source>
</evidence>
<feature type="transmembrane region" description="Helical" evidence="9">
    <location>
        <begin position="339"/>
        <end position="358"/>
    </location>
</feature>
<feature type="transmembrane region" description="Helical" evidence="9">
    <location>
        <begin position="188"/>
        <end position="207"/>
    </location>
</feature>
<keyword evidence="3 8" id="KW-0813">Transport</keyword>
<accession>A0ABP6VVR6</accession>
<evidence type="ECO:0000256" key="2">
    <source>
        <dbReference type="ARBA" id="ARBA00005697"/>
    </source>
</evidence>
<comment type="subcellular location">
    <subcellularLocation>
        <location evidence="1 8">Cell membrane</location>
        <topology evidence="1 8">Multi-pass membrane protein</topology>
    </subcellularLocation>
</comment>
<evidence type="ECO:0000256" key="8">
    <source>
        <dbReference type="PIRNR" id="PIRNR005353"/>
    </source>
</evidence>
<feature type="transmembrane region" description="Helical" evidence="9">
    <location>
        <begin position="214"/>
        <end position="239"/>
    </location>
</feature>
<evidence type="ECO:0000313" key="10">
    <source>
        <dbReference type="EMBL" id="GAA3541388.1"/>
    </source>
</evidence>
<evidence type="ECO:0000256" key="3">
    <source>
        <dbReference type="ARBA" id="ARBA00022448"/>
    </source>
</evidence>
<feature type="transmembrane region" description="Helical" evidence="9">
    <location>
        <begin position="152"/>
        <end position="176"/>
    </location>
</feature>
<evidence type="ECO:0000256" key="5">
    <source>
        <dbReference type="ARBA" id="ARBA00022692"/>
    </source>
</evidence>
<evidence type="ECO:0000256" key="6">
    <source>
        <dbReference type="ARBA" id="ARBA00022989"/>
    </source>
</evidence>
<proteinExistence type="inferred from homology"/>
<feature type="transmembrane region" description="Helical" evidence="9">
    <location>
        <begin position="396"/>
        <end position="420"/>
    </location>
</feature>
<comment type="similarity">
    <text evidence="2 8">Belongs to the nucleobase:cation symporter-2 (NCS2) (TC 2.A.40) family. Azg-like subfamily.</text>
</comment>
<gene>
    <name evidence="10" type="ORF">GCM10022394_21630</name>
</gene>
<evidence type="ECO:0000256" key="4">
    <source>
        <dbReference type="ARBA" id="ARBA00022475"/>
    </source>
</evidence>
<dbReference type="Pfam" id="PF00860">
    <property type="entry name" value="Xan_ur_permease"/>
    <property type="match status" value="1"/>
</dbReference>
<comment type="caution">
    <text evidence="10">The sequence shown here is derived from an EMBL/GenBank/DDBJ whole genome shotgun (WGS) entry which is preliminary data.</text>
</comment>
<keyword evidence="7 8" id="KW-0472">Membrane</keyword>
<reference evidence="11" key="1">
    <citation type="journal article" date="2019" name="Int. J. Syst. Evol. Microbiol.">
        <title>The Global Catalogue of Microorganisms (GCM) 10K type strain sequencing project: providing services to taxonomists for standard genome sequencing and annotation.</title>
        <authorList>
            <consortium name="The Broad Institute Genomics Platform"/>
            <consortium name="The Broad Institute Genome Sequencing Center for Infectious Disease"/>
            <person name="Wu L."/>
            <person name="Ma J."/>
        </authorList>
    </citation>
    <scope>NUCLEOTIDE SEQUENCE [LARGE SCALE GENOMIC DNA]</scope>
    <source>
        <strain evidence="11">JCM 17110</strain>
    </source>
</reference>
<feature type="transmembrane region" description="Helical" evidence="9">
    <location>
        <begin position="68"/>
        <end position="90"/>
    </location>
</feature>
<name>A0ABP6VVR6_9GAMM</name>
<evidence type="ECO:0000313" key="11">
    <source>
        <dbReference type="Proteomes" id="UP001500795"/>
    </source>
</evidence>
<dbReference type="PANTHER" id="PTHR43337">
    <property type="entry name" value="XANTHINE/URACIL PERMEASE C887.17-RELATED"/>
    <property type="match status" value="1"/>
</dbReference>
<dbReference type="EMBL" id="BAABCX010000002">
    <property type="protein sequence ID" value="GAA3541388.1"/>
    <property type="molecule type" value="Genomic_DNA"/>
</dbReference>
<sequence>MENVKNESTNQKALSQSESGGLLDKWFKLSAHGTTVKTELVAGLTTFITMAYIIFVNPNIMAASGMDAGAVFVATCIGAAVATLFMGLYANWPVGLAPGMGLNAFFAFTVVGEMGYSWEIALGAVFWSGVIFTAMSFWKIREWVLDSIPESLRYAMTAGVGLFLGLIGLKTAGIVVESPATLVTLGDFTKPSALLAAVCFLIISILVHRKVFGAVLIGVLSVTLIGLFMGIVEFNGIFAMPPSIEPTFLKLDIMGALDIGMITVILAFLFVNMFDTAGTLMGVAERANLRRPDGSIEGLKKSLKADSASSVIGTFVGCPPVTSYVESAAGVAAGGRTGLTAITVALLFLLSMFLAPLAGMIPPYATAGALIFVAFAMMSSLAKIEWDDFTEMAPAAVTALMMPLTFSIANGIAMGFVTYTVLKMATGHPRDVSLSVYALSAIFIAKFVFM</sequence>
<feature type="transmembrane region" description="Helical" evidence="9">
    <location>
        <begin position="259"/>
        <end position="283"/>
    </location>
</feature>
<evidence type="ECO:0000256" key="7">
    <source>
        <dbReference type="ARBA" id="ARBA00023136"/>
    </source>
</evidence>
<protein>
    <submittedName>
        <fullName evidence="10">Solute carrier family 23 protein</fullName>
    </submittedName>
</protein>
<evidence type="ECO:0000256" key="9">
    <source>
        <dbReference type="SAM" id="Phobius"/>
    </source>
</evidence>
<dbReference type="RefSeq" id="WP_344957808.1">
    <property type="nucleotide sequence ID" value="NZ_BAABCX010000002.1"/>
</dbReference>
<dbReference type="Proteomes" id="UP001500795">
    <property type="component" value="Unassembled WGS sequence"/>
</dbReference>
<feature type="transmembrane region" description="Helical" evidence="9">
    <location>
        <begin position="432"/>
        <end position="449"/>
    </location>
</feature>
<feature type="transmembrane region" description="Helical" evidence="9">
    <location>
        <begin position="120"/>
        <end position="140"/>
    </location>
</feature>
<dbReference type="InterPro" id="IPR045018">
    <property type="entry name" value="Azg-like"/>
</dbReference>